<evidence type="ECO:0000256" key="3">
    <source>
        <dbReference type="ARBA" id="ARBA00010617"/>
    </source>
</evidence>
<evidence type="ECO:0000256" key="8">
    <source>
        <dbReference type="ARBA" id="ARBA00023033"/>
    </source>
</evidence>
<dbReference type="InterPro" id="IPR050364">
    <property type="entry name" value="Cytochrome_P450_fung"/>
</dbReference>
<keyword evidence="11" id="KW-0472">Membrane</keyword>
<dbReference type="Pfam" id="PF00067">
    <property type="entry name" value="p450"/>
    <property type="match status" value="1"/>
</dbReference>
<evidence type="ECO:0000256" key="1">
    <source>
        <dbReference type="ARBA" id="ARBA00001971"/>
    </source>
</evidence>
<dbReference type="PROSITE" id="PS00086">
    <property type="entry name" value="CYTOCHROME_P450"/>
    <property type="match status" value="1"/>
</dbReference>
<keyword evidence="11" id="KW-0812">Transmembrane</keyword>
<evidence type="ECO:0000256" key="6">
    <source>
        <dbReference type="ARBA" id="ARBA00023002"/>
    </source>
</evidence>
<evidence type="ECO:0000256" key="11">
    <source>
        <dbReference type="SAM" id="Phobius"/>
    </source>
</evidence>
<gene>
    <name evidence="12" type="ORF">NEOLEDRAFT_1072681</name>
</gene>
<comment type="cofactor">
    <cofactor evidence="1 9">
        <name>heme</name>
        <dbReference type="ChEBI" id="CHEBI:30413"/>
    </cofactor>
</comment>
<evidence type="ECO:0000256" key="7">
    <source>
        <dbReference type="ARBA" id="ARBA00023004"/>
    </source>
</evidence>
<evidence type="ECO:0000256" key="2">
    <source>
        <dbReference type="ARBA" id="ARBA00005179"/>
    </source>
</evidence>
<dbReference type="GO" id="GO:0016705">
    <property type="term" value="F:oxidoreductase activity, acting on paired donors, with incorporation or reduction of molecular oxygen"/>
    <property type="evidence" value="ECO:0007669"/>
    <property type="project" value="InterPro"/>
</dbReference>
<keyword evidence="8 10" id="KW-0503">Monooxygenase</keyword>
<keyword evidence="11" id="KW-1133">Transmembrane helix</keyword>
<keyword evidence="6 10" id="KW-0560">Oxidoreductase</keyword>
<keyword evidence="13" id="KW-1185">Reference proteome</keyword>
<keyword evidence="5 9" id="KW-0479">Metal-binding</keyword>
<comment type="pathway">
    <text evidence="2">Secondary metabolite biosynthesis.</text>
</comment>
<organism evidence="12 13">
    <name type="scientific">Neolentinus lepideus HHB14362 ss-1</name>
    <dbReference type="NCBI Taxonomy" id="1314782"/>
    <lineage>
        <taxon>Eukaryota</taxon>
        <taxon>Fungi</taxon>
        <taxon>Dikarya</taxon>
        <taxon>Basidiomycota</taxon>
        <taxon>Agaricomycotina</taxon>
        <taxon>Agaricomycetes</taxon>
        <taxon>Gloeophyllales</taxon>
        <taxon>Gloeophyllaceae</taxon>
        <taxon>Neolentinus</taxon>
    </lineage>
</organism>
<reference evidence="12 13" key="1">
    <citation type="journal article" date="2016" name="Mol. Biol. Evol.">
        <title>Comparative Genomics of Early-Diverging Mushroom-Forming Fungi Provides Insights into the Origins of Lignocellulose Decay Capabilities.</title>
        <authorList>
            <person name="Nagy L.G."/>
            <person name="Riley R."/>
            <person name="Tritt A."/>
            <person name="Adam C."/>
            <person name="Daum C."/>
            <person name="Floudas D."/>
            <person name="Sun H."/>
            <person name="Yadav J.S."/>
            <person name="Pangilinan J."/>
            <person name="Larsson K.H."/>
            <person name="Matsuura K."/>
            <person name="Barry K."/>
            <person name="Labutti K."/>
            <person name="Kuo R."/>
            <person name="Ohm R.A."/>
            <person name="Bhattacharya S.S."/>
            <person name="Shirouzu T."/>
            <person name="Yoshinaga Y."/>
            <person name="Martin F.M."/>
            <person name="Grigoriev I.V."/>
            <person name="Hibbett D.S."/>
        </authorList>
    </citation>
    <scope>NUCLEOTIDE SEQUENCE [LARGE SCALE GENOMIC DNA]</scope>
    <source>
        <strain evidence="12 13">HHB14362 ss-1</strain>
    </source>
</reference>
<dbReference type="InterPro" id="IPR001128">
    <property type="entry name" value="Cyt_P450"/>
</dbReference>
<proteinExistence type="inferred from homology"/>
<accession>A0A165Q4U3</accession>
<evidence type="ECO:0000256" key="4">
    <source>
        <dbReference type="ARBA" id="ARBA00022617"/>
    </source>
</evidence>
<evidence type="ECO:0000313" key="12">
    <source>
        <dbReference type="EMBL" id="KZT21922.1"/>
    </source>
</evidence>
<dbReference type="OrthoDB" id="2789670at2759"/>
<sequence length="513" mass="57796">MIYPLDAAVLVVFSAIVGLLAVWFSFRKRRSDKTVPPGPKGWPLLGNLFDIPQSSAWYTFTAWRKEYGNIVYLNVLGRPILILNTLETATDLFEGRFGIYSDRPDFPLANLIGHAWNFGFMPYGKEWRTLRRMFANRYTVSSSLPRFYDSHRQSASVFLNHVLKNPDDWFNHIRLRAGQLIMSVTYGINVESQDDPLIRTAEAVMSVTSIALSPSMWLVNPIAILLALPGWLGIKTALPGLQRWRSDLEELRRRPFSLCKSSFHQGTAKNSFVSSLLQELNPADGSKEEESIHDPAAVAYGGEPHSTENTVAGGQIFILTMMLFPEVQKRAQEEIDRVVGNERLPDFIDREKLPYITALMKEVLRWHPPAPTGIPHMLREDDTYKGYHLPKGAVVMGNIWAILHDPEMYPDPDSFNPERFIRRGVLDCTTNDPGRVAFGFGRRVCPGKLFSEDSLWIMIAQFLAVFTVEAHDPCSPPNVEFTGGGISLPLPFECVIRPRSKGAAELVECASRS</sequence>
<dbReference type="PANTHER" id="PTHR46300:SF7">
    <property type="entry name" value="P450, PUTATIVE (EUROFUNG)-RELATED"/>
    <property type="match status" value="1"/>
</dbReference>
<evidence type="ECO:0000313" key="13">
    <source>
        <dbReference type="Proteomes" id="UP000076761"/>
    </source>
</evidence>
<dbReference type="InParanoid" id="A0A165Q4U3"/>
<dbReference type="InterPro" id="IPR017972">
    <property type="entry name" value="Cyt_P450_CS"/>
</dbReference>
<evidence type="ECO:0000256" key="9">
    <source>
        <dbReference type="PIRSR" id="PIRSR602401-1"/>
    </source>
</evidence>
<dbReference type="PANTHER" id="PTHR46300">
    <property type="entry name" value="P450, PUTATIVE (EUROFUNG)-RELATED-RELATED"/>
    <property type="match status" value="1"/>
</dbReference>
<dbReference type="AlphaFoldDB" id="A0A165Q4U3"/>
<dbReference type="CDD" id="cd11065">
    <property type="entry name" value="CYP64-like"/>
    <property type="match status" value="1"/>
</dbReference>
<dbReference type="InterPro" id="IPR036396">
    <property type="entry name" value="Cyt_P450_sf"/>
</dbReference>
<dbReference type="GO" id="GO:0004497">
    <property type="term" value="F:monooxygenase activity"/>
    <property type="evidence" value="ECO:0007669"/>
    <property type="project" value="UniProtKB-KW"/>
</dbReference>
<dbReference type="SUPFAM" id="SSF48264">
    <property type="entry name" value="Cytochrome P450"/>
    <property type="match status" value="1"/>
</dbReference>
<evidence type="ECO:0000256" key="5">
    <source>
        <dbReference type="ARBA" id="ARBA00022723"/>
    </source>
</evidence>
<feature type="transmembrane region" description="Helical" evidence="11">
    <location>
        <begin position="6"/>
        <end position="26"/>
    </location>
</feature>
<dbReference type="STRING" id="1314782.A0A165Q4U3"/>
<keyword evidence="7 9" id="KW-0408">Iron</keyword>
<dbReference type="GO" id="GO:0020037">
    <property type="term" value="F:heme binding"/>
    <property type="evidence" value="ECO:0007669"/>
    <property type="project" value="InterPro"/>
</dbReference>
<dbReference type="PRINTS" id="PR00385">
    <property type="entry name" value="P450"/>
</dbReference>
<dbReference type="Gene3D" id="1.10.630.10">
    <property type="entry name" value="Cytochrome P450"/>
    <property type="match status" value="1"/>
</dbReference>
<dbReference type="GO" id="GO:0005506">
    <property type="term" value="F:iron ion binding"/>
    <property type="evidence" value="ECO:0007669"/>
    <property type="project" value="InterPro"/>
</dbReference>
<dbReference type="PRINTS" id="PR00463">
    <property type="entry name" value="EP450I"/>
</dbReference>
<dbReference type="EMBL" id="KV425601">
    <property type="protein sequence ID" value="KZT21922.1"/>
    <property type="molecule type" value="Genomic_DNA"/>
</dbReference>
<dbReference type="InterPro" id="IPR002401">
    <property type="entry name" value="Cyt_P450_E_grp-I"/>
</dbReference>
<name>A0A165Q4U3_9AGAM</name>
<comment type="similarity">
    <text evidence="3 10">Belongs to the cytochrome P450 family.</text>
</comment>
<keyword evidence="4 9" id="KW-0349">Heme</keyword>
<dbReference type="Proteomes" id="UP000076761">
    <property type="component" value="Unassembled WGS sequence"/>
</dbReference>
<evidence type="ECO:0000256" key="10">
    <source>
        <dbReference type="RuleBase" id="RU000461"/>
    </source>
</evidence>
<protein>
    <submittedName>
        <fullName evidence="12">Cytochrome P450</fullName>
    </submittedName>
</protein>
<feature type="binding site" description="axial binding residue" evidence="9">
    <location>
        <position position="445"/>
    </location>
    <ligand>
        <name>heme</name>
        <dbReference type="ChEBI" id="CHEBI:30413"/>
    </ligand>
    <ligandPart>
        <name>Fe</name>
        <dbReference type="ChEBI" id="CHEBI:18248"/>
    </ligandPart>
</feature>